<protein>
    <recommendedName>
        <fullName evidence="3 5">Regulatory protein RecX</fullName>
    </recommendedName>
</protein>
<evidence type="ECO:0000313" key="9">
    <source>
        <dbReference type="Proteomes" id="UP000266258"/>
    </source>
</evidence>
<evidence type="ECO:0000259" key="7">
    <source>
        <dbReference type="Pfam" id="PF21982"/>
    </source>
</evidence>
<evidence type="ECO:0000256" key="4">
    <source>
        <dbReference type="ARBA" id="ARBA00022490"/>
    </source>
</evidence>
<dbReference type="GO" id="GO:0005737">
    <property type="term" value="C:cytoplasm"/>
    <property type="evidence" value="ECO:0007669"/>
    <property type="project" value="UniProtKB-SubCell"/>
</dbReference>
<dbReference type="PANTHER" id="PTHR33602">
    <property type="entry name" value="REGULATORY PROTEIN RECX FAMILY PROTEIN"/>
    <property type="match status" value="1"/>
</dbReference>
<dbReference type="Pfam" id="PF21982">
    <property type="entry name" value="RecX_HTH1"/>
    <property type="match status" value="1"/>
</dbReference>
<evidence type="ECO:0000259" key="6">
    <source>
        <dbReference type="Pfam" id="PF02631"/>
    </source>
</evidence>
<dbReference type="InterPro" id="IPR053926">
    <property type="entry name" value="RecX_HTH_1st"/>
</dbReference>
<keyword evidence="4 5" id="KW-0963">Cytoplasm</keyword>
<evidence type="ECO:0000256" key="3">
    <source>
        <dbReference type="ARBA" id="ARBA00018111"/>
    </source>
</evidence>
<evidence type="ECO:0000256" key="1">
    <source>
        <dbReference type="ARBA" id="ARBA00004496"/>
    </source>
</evidence>
<feature type="domain" description="RecX second three-helical" evidence="6">
    <location>
        <begin position="53"/>
        <end position="93"/>
    </location>
</feature>
<gene>
    <name evidence="5" type="primary">recX</name>
    <name evidence="8" type="ORF">CJP74_00780</name>
</gene>
<evidence type="ECO:0000256" key="5">
    <source>
        <dbReference type="HAMAP-Rule" id="MF_01114"/>
    </source>
</evidence>
<dbReference type="RefSeq" id="WP_119496374.1">
    <property type="nucleotide sequence ID" value="NZ_NRJH01000007.1"/>
</dbReference>
<dbReference type="OrthoDB" id="7066780at2"/>
<dbReference type="InterPro" id="IPR003783">
    <property type="entry name" value="Regulatory_RecX"/>
</dbReference>
<dbReference type="Gene3D" id="1.10.10.10">
    <property type="entry name" value="Winged helix-like DNA-binding domain superfamily/Winged helix DNA-binding domain"/>
    <property type="match status" value="2"/>
</dbReference>
<dbReference type="InterPro" id="IPR053924">
    <property type="entry name" value="RecX_HTH_2nd"/>
</dbReference>
<dbReference type="Proteomes" id="UP000266258">
    <property type="component" value="Unassembled WGS sequence"/>
</dbReference>
<evidence type="ECO:0000256" key="2">
    <source>
        <dbReference type="ARBA" id="ARBA00009695"/>
    </source>
</evidence>
<proteinExistence type="inferred from homology"/>
<feature type="domain" description="RecX first three-helical" evidence="7">
    <location>
        <begin position="8"/>
        <end position="44"/>
    </location>
</feature>
<dbReference type="PANTHER" id="PTHR33602:SF1">
    <property type="entry name" value="REGULATORY PROTEIN RECX FAMILY PROTEIN"/>
    <property type="match status" value="1"/>
</dbReference>
<dbReference type="HAMAP" id="MF_01114">
    <property type="entry name" value="RecX"/>
    <property type="match status" value="1"/>
</dbReference>
<dbReference type="GO" id="GO:0006282">
    <property type="term" value="P:regulation of DNA repair"/>
    <property type="evidence" value="ECO:0007669"/>
    <property type="project" value="UniProtKB-UniRule"/>
</dbReference>
<dbReference type="AlphaFoldDB" id="A0A3A1YCL3"/>
<comment type="subcellular location">
    <subcellularLocation>
        <location evidence="1 5">Cytoplasm</location>
    </subcellularLocation>
</comment>
<dbReference type="EMBL" id="NRJH01000007">
    <property type="protein sequence ID" value="RIY33867.1"/>
    <property type="molecule type" value="Genomic_DNA"/>
</dbReference>
<name>A0A3A1YCL3_9GAMM</name>
<comment type="caution">
    <text evidence="8">The sequence shown here is derived from an EMBL/GenBank/DDBJ whole genome shotgun (WGS) entry which is preliminary data.</text>
</comment>
<comment type="similarity">
    <text evidence="2 5">Belongs to the RecX family.</text>
</comment>
<comment type="function">
    <text evidence="5">Modulates RecA activity.</text>
</comment>
<evidence type="ECO:0000313" key="8">
    <source>
        <dbReference type="EMBL" id="RIY33867.1"/>
    </source>
</evidence>
<organism evidence="8 9">
    <name type="scientific">Psittacicella melopsittaci</name>
    <dbReference type="NCBI Taxonomy" id="2028576"/>
    <lineage>
        <taxon>Bacteria</taxon>
        <taxon>Pseudomonadati</taxon>
        <taxon>Pseudomonadota</taxon>
        <taxon>Gammaproteobacteria</taxon>
        <taxon>Pasteurellales</taxon>
        <taxon>Psittacicellaceae</taxon>
        <taxon>Psittacicella</taxon>
    </lineage>
</organism>
<dbReference type="InterPro" id="IPR036388">
    <property type="entry name" value="WH-like_DNA-bd_sf"/>
</dbReference>
<dbReference type="Pfam" id="PF02631">
    <property type="entry name" value="RecX_HTH2"/>
    <property type="match status" value="1"/>
</dbReference>
<reference evidence="8 9" key="1">
    <citation type="submission" date="2017-08" db="EMBL/GenBank/DDBJ databases">
        <title>Reclassification of Bisgaard taxon 37 and 44.</title>
        <authorList>
            <person name="Christensen H."/>
        </authorList>
    </citation>
    <scope>NUCLEOTIDE SEQUENCE [LARGE SCALE GENOMIC DNA]</scope>
    <source>
        <strain evidence="8 9">B96_4</strain>
    </source>
</reference>
<sequence>MAKINDPYEYLIYLLSRQEYSLAQLKQKLKQKGFDPEESEQALQIVVAKKYQSDSRFAESYLHDQSLAGFGPSAISQKLRAKGVSEATVQQALEQAEFDWEQQAFIYFVRKGFAQLDLSDAKTKAKMQRNMLSKGYNFSQINFCLTTLRELEDLGIDPETYILNNFSY</sequence>
<accession>A0A3A1YCL3</accession>
<keyword evidence="9" id="KW-1185">Reference proteome</keyword>